<feature type="coiled-coil region" evidence="2">
    <location>
        <begin position="35"/>
        <end position="69"/>
    </location>
</feature>
<dbReference type="InterPro" id="IPR007236">
    <property type="entry name" value="SlyX"/>
</dbReference>
<dbReference type="PANTHER" id="PTHR36508:SF1">
    <property type="entry name" value="PROTEIN SLYX"/>
    <property type="match status" value="1"/>
</dbReference>
<dbReference type="OrthoDB" id="8606883at2"/>
<evidence type="ECO:0000256" key="1">
    <source>
        <dbReference type="HAMAP-Rule" id="MF_00715"/>
    </source>
</evidence>
<dbReference type="Gene3D" id="1.20.5.300">
    <property type="match status" value="1"/>
</dbReference>
<keyword evidence="4" id="KW-1185">Reference proteome</keyword>
<dbReference type="Pfam" id="PF04102">
    <property type="entry name" value="SlyX"/>
    <property type="match status" value="1"/>
</dbReference>
<name>A0A1H6TSQ0_9GAMM</name>
<gene>
    <name evidence="1" type="primary">slyX</name>
    <name evidence="3" type="ORF">SAMN05421831_11153</name>
</gene>
<dbReference type="EMBL" id="FNYH01000011">
    <property type="protein sequence ID" value="SEI82286.1"/>
    <property type="molecule type" value="Genomic_DNA"/>
</dbReference>
<comment type="similarity">
    <text evidence="1">Belongs to the SlyX family.</text>
</comment>
<reference evidence="4" key="1">
    <citation type="submission" date="2016-10" db="EMBL/GenBank/DDBJ databases">
        <authorList>
            <person name="Varghese N."/>
            <person name="Submissions S."/>
        </authorList>
    </citation>
    <scope>NUCLEOTIDE SEQUENCE [LARGE SCALE GENOMIC DNA]</scope>
    <source>
        <strain evidence="4">DSM 7165</strain>
    </source>
</reference>
<dbReference type="Proteomes" id="UP000242999">
    <property type="component" value="Unassembled WGS sequence"/>
</dbReference>
<dbReference type="HAMAP" id="MF_00715">
    <property type="entry name" value="SlyX"/>
    <property type="match status" value="1"/>
</dbReference>
<organism evidence="3 4">
    <name type="scientific">Allopseudospirillum japonicum</name>
    <dbReference type="NCBI Taxonomy" id="64971"/>
    <lineage>
        <taxon>Bacteria</taxon>
        <taxon>Pseudomonadati</taxon>
        <taxon>Pseudomonadota</taxon>
        <taxon>Gammaproteobacteria</taxon>
        <taxon>Oceanospirillales</taxon>
        <taxon>Oceanospirillaceae</taxon>
        <taxon>Allopseudospirillum</taxon>
    </lineage>
</organism>
<sequence length="85" mass="10029">MPKNTTDTQVHLLIQSLSDRIDELEIRQSFQDDTLDQLNTVLVQQQKDILALQKTLRLMVKRHQDLQQEVALLQPEVQDERPPHY</sequence>
<dbReference type="PANTHER" id="PTHR36508">
    <property type="entry name" value="PROTEIN SLYX"/>
    <property type="match status" value="1"/>
</dbReference>
<evidence type="ECO:0000256" key="2">
    <source>
        <dbReference type="SAM" id="Coils"/>
    </source>
</evidence>
<evidence type="ECO:0000313" key="4">
    <source>
        <dbReference type="Proteomes" id="UP000242999"/>
    </source>
</evidence>
<protein>
    <recommendedName>
        <fullName evidence="1">Protein SlyX homolog</fullName>
    </recommendedName>
</protein>
<dbReference type="RefSeq" id="WP_093311432.1">
    <property type="nucleotide sequence ID" value="NZ_FNYH01000011.1"/>
</dbReference>
<evidence type="ECO:0000313" key="3">
    <source>
        <dbReference type="EMBL" id="SEI82286.1"/>
    </source>
</evidence>
<keyword evidence="2" id="KW-0175">Coiled coil</keyword>
<dbReference type="AlphaFoldDB" id="A0A1H6TSQ0"/>
<proteinExistence type="inferred from homology"/>
<accession>A0A1H6TSQ0</accession>